<evidence type="ECO:0000256" key="2">
    <source>
        <dbReference type="ARBA" id="ARBA00023125"/>
    </source>
</evidence>
<dbReference type="InterPro" id="IPR002104">
    <property type="entry name" value="Integrase_catalytic"/>
</dbReference>
<evidence type="ECO:0000256" key="1">
    <source>
        <dbReference type="ARBA" id="ARBA00008857"/>
    </source>
</evidence>
<keyword evidence="6" id="KW-1185">Reference proteome</keyword>
<accession>A0ABU3E3D8</accession>
<evidence type="ECO:0000259" key="4">
    <source>
        <dbReference type="PROSITE" id="PS51898"/>
    </source>
</evidence>
<dbReference type="InterPro" id="IPR050090">
    <property type="entry name" value="Tyrosine_recombinase_XerCD"/>
</dbReference>
<evidence type="ECO:0000256" key="3">
    <source>
        <dbReference type="ARBA" id="ARBA00023172"/>
    </source>
</evidence>
<dbReference type="EMBL" id="JAVRHM010000013">
    <property type="protein sequence ID" value="MDT0690466.1"/>
    <property type="molecule type" value="Genomic_DNA"/>
</dbReference>
<keyword evidence="3" id="KW-0233">DNA recombination</keyword>
<dbReference type="Pfam" id="PF00589">
    <property type="entry name" value="Phage_integrase"/>
    <property type="match status" value="1"/>
</dbReference>
<evidence type="ECO:0000313" key="6">
    <source>
        <dbReference type="Proteomes" id="UP001261624"/>
    </source>
</evidence>
<dbReference type="Gene3D" id="1.10.150.130">
    <property type="match status" value="1"/>
</dbReference>
<evidence type="ECO:0000313" key="5">
    <source>
        <dbReference type="EMBL" id="MDT0690466.1"/>
    </source>
</evidence>
<dbReference type="Gene3D" id="1.10.443.10">
    <property type="entry name" value="Intergrase catalytic core"/>
    <property type="match status" value="1"/>
</dbReference>
<dbReference type="SUPFAM" id="SSF56349">
    <property type="entry name" value="DNA breaking-rejoining enzymes"/>
    <property type="match status" value="1"/>
</dbReference>
<dbReference type="PANTHER" id="PTHR30349">
    <property type="entry name" value="PHAGE INTEGRASE-RELATED"/>
    <property type="match status" value="1"/>
</dbReference>
<comment type="caution">
    <text evidence="5">The sequence shown here is derived from an EMBL/GenBank/DDBJ whole genome shotgun (WGS) entry which is preliminary data.</text>
</comment>
<dbReference type="InterPro" id="IPR010998">
    <property type="entry name" value="Integrase_recombinase_N"/>
</dbReference>
<proteinExistence type="inferred from homology"/>
<keyword evidence="2" id="KW-0238">DNA-binding</keyword>
<protein>
    <submittedName>
        <fullName evidence="5">Site-specific integrase</fullName>
    </submittedName>
</protein>
<organism evidence="5 6">
    <name type="scientific">Autumnicola patrickiae</name>
    <dbReference type="NCBI Taxonomy" id="3075591"/>
    <lineage>
        <taxon>Bacteria</taxon>
        <taxon>Pseudomonadati</taxon>
        <taxon>Bacteroidota</taxon>
        <taxon>Flavobacteriia</taxon>
        <taxon>Flavobacteriales</taxon>
        <taxon>Flavobacteriaceae</taxon>
        <taxon>Autumnicola</taxon>
    </lineage>
</organism>
<dbReference type="InterPro" id="IPR025269">
    <property type="entry name" value="SAM-like_dom"/>
</dbReference>
<reference evidence="5 6" key="1">
    <citation type="submission" date="2023-09" db="EMBL/GenBank/DDBJ databases">
        <authorList>
            <person name="Rey-Velasco X."/>
        </authorList>
    </citation>
    <scope>NUCLEOTIDE SEQUENCE [LARGE SCALE GENOMIC DNA]</scope>
    <source>
        <strain evidence="5 6">F188</strain>
    </source>
</reference>
<dbReference type="InterPro" id="IPR013762">
    <property type="entry name" value="Integrase-like_cat_sf"/>
</dbReference>
<sequence>MARARLVLDTRKGSRSKVDGLYPLAVKVFHRKARLIRLSCSTSRVGWDENNMILKKSVFANKDLDCDTINKSNYNKLHAAKSLIIELGKTINDIDVDRLVECIKEKWDKKLDSELRRNLDNEVTINEWSEVLIKRKLKEQKPGTAQWYRGGVAAITKFNHGKPVKFHEITVTFLKNFEVEHKAKGTSLNGISVYLRAVRAIYNYAIQEEWYEPIKHPFSTYKIPTTRRTKKKALSKEKIIAIRNLQYEEGTNLWHSRNYLLCMFNCRGMNFIDLAKLKIKDIAENRLYYGRSKTGDRLSVKMTNEFLEILKYYIKGKTRDEFIFPIGYDGSVENFTRYKSSRRLSNKLFKIIAEDAGIEEKITTYYIRHSWATIAKEMGISTEIISEGLGHHSLKTTQIYLRDFDNKVLDEANDLIVS</sequence>
<name>A0ABU3E3D8_9FLAO</name>
<dbReference type="InterPro" id="IPR011010">
    <property type="entry name" value="DNA_brk_join_enz"/>
</dbReference>
<dbReference type="RefSeq" id="WP_311685042.1">
    <property type="nucleotide sequence ID" value="NZ_JAVRHM010000013.1"/>
</dbReference>
<gene>
    <name evidence="5" type="ORF">RM549_11770</name>
</gene>
<dbReference type="PANTHER" id="PTHR30349:SF64">
    <property type="entry name" value="PROPHAGE INTEGRASE INTD-RELATED"/>
    <property type="match status" value="1"/>
</dbReference>
<dbReference type="Pfam" id="PF13102">
    <property type="entry name" value="Phage_int_SAM_5"/>
    <property type="match status" value="1"/>
</dbReference>
<dbReference type="Proteomes" id="UP001261624">
    <property type="component" value="Unassembled WGS sequence"/>
</dbReference>
<dbReference type="PROSITE" id="PS51898">
    <property type="entry name" value="TYR_RECOMBINASE"/>
    <property type="match status" value="1"/>
</dbReference>
<feature type="domain" description="Tyr recombinase" evidence="4">
    <location>
        <begin position="229"/>
        <end position="414"/>
    </location>
</feature>
<comment type="similarity">
    <text evidence="1">Belongs to the 'phage' integrase family.</text>
</comment>